<dbReference type="KEGG" id="pcx:LPB68_08645"/>
<gene>
    <name evidence="1" type="ORF">PNBC_20795</name>
</gene>
<dbReference type="STRING" id="1763538.LPB68_08645"/>
<protein>
    <submittedName>
        <fullName evidence="1">Uncharacterized protein</fullName>
    </submittedName>
</protein>
<organism evidence="1 2">
    <name type="scientific">Paenibacillus crassostreae</name>
    <dbReference type="NCBI Taxonomy" id="1763538"/>
    <lineage>
        <taxon>Bacteria</taxon>
        <taxon>Bacillati</taxon>
        <taxon>Bacillota</taxon>
        <taxon>Bacilli</taxon>
        <taxon>Bacillales</taxon>
        <taxon>Paenibacillaceae</taxon>
        <taxon>Paenibacillus</taxon>
    </lineage>
</organism>
<sequence length="548" mass="64086">MGKRHSTGIKDKVFDYFGFEFDHKRKISNYEDVCKSISLGPVFEQICKRLQLNCDKLRGHIVNYVLHLIYEDVITISLEEKVLLQKFGYLWSDEYDDDEDNFFAGIAAEYFNKPEDFIEYFSLEFLCDLFDIGISRDMGSKATRNELRNAEILLTNQIFPGIPVDYSLKEKDIESSGDIEFSYDETDNLWHRYSRISGSLYRVLNKKLTEGEMTLTRQPQFIINKRQNKDDTKTFFQNALQKTKWFVETLEQQSTNHPSYEELLLFEKDTNMLFLLEASIFMAAANNNSNQYKYSPDKQKILASFILINDLNIRSYLDAAYYSGVDLLVELEKRDSYNYFFLLNFILVPFLTKFIKTELSLLVPQAFTGASESEDHTLSPILKGKLAKLYKKDFLYKLVKNPKKPSLTPFRKKLDYIGQCEHIESIQNDFIQLYFKARDVKVRINQNKRIGQSFNLLLATEPLKWYKNNSIKIMDDIDGAIEYLAGVISDDFKDIVGMNSNSSDSKITLEKIIDDLDSYFKKLNNVEEVKLSQDKLLRELNKRGWNLR</sequence>
<dbReference type="AlphaFoldDB" id="A0A167AGP6"/>
<evidence type="ECO:0000313" key="1">
    <source>
        <dbReference type="EMBL" id="OAB71004.1"/>
    </source>
</evidence>
<reference evidence="1 2" key="1">
    <citation type="submission" date="2016-02" db="EMBL/GenBank/DDBJ databases">
        <title>Paenibacillus sp. LPB0068, isolated from Crassostrea gigas.</title>
        <authorList>
            <person name="Shin S.-K."/>
            <person name="Yi H."/>
        </authorList>
    </citation>
    <scope>NUCLEOTIDE SEQUENCE [LARGE SCALE GENOMIC DNA]</scope>
    <source>
        <strain evidence="1 2">LPB0068</strain>
    </source>
</reference>
<accession>A0A167AGP6</accession>
<dbReference type="Proteomes" id="UP000077134">
    <property type="component" value="Unassembled WGS sequence"/>
</dbReference>
<keyword evidence="2" id="KW-1185">Reference proteome</keyword>
<dbReference type="EMBL" id="LSFN01000044">
    <property type="protein sequence ID" value="OAB71004.1"/>
    <property type="molecule type" value="Genomic_DNA"/>
</dbReference>
<name>A0A167AGP6_9BACL</name>
<comment type="caution">
    <text evidence="1">The sequence shown here is derived from an EMBL/GenBank/DDBJ whole genome shotgun (WGS) entry which is preliminary data.</text>
</comment>
<proteinExistence type="predicted"/>
<dbReference type="RefSeq" id="WP_068661349.1">
    <property type="nucleotide sequence ID" value="NZ_CP017770.1"/>
</dbReference>
<evidence type="ECO:0000313" key="2">
    <source>
        <dbReference type="Proteomes" id="UP000077134"/>
    </source>
</evidence>